<dbReference type="InterPro" id="IPR006119">
    <property type="entry name" value="Resolv_N"/>
</dbReference>
<organism evidence="6 7">
    <name type="scientific">Schumannella soli</name>
    <dbReference type="NCBI Taxonomy" id="2590779"/>
    <lineage>
        <taxon>Bacteria</taxon>
        <taxon>Bacillati</taxon>
        <taxon>Actinomycetota</taxon>
        <taxon>Actinomycetes</taxon>
        <taxon>Micrococcales</taxon>
        <taxon>Microbacteriaceae</taxon>
        <taxon>Schumannella</taxon>
    </lineage>
</organism>
<dbReference type="SUPFAM" id="SSF46689">
    <property type="entry name" value="Homeodomain-like"/>
    <property type="match status" value="1"/>
</dbReference>
<dbReference type="Gene3D" id="1.10.10.60">
    <property type="entry name" value="Homeodomain-like"/>
    <property type="match status" value="1"/>
</dbReference>
<dbReference type="GO" id="GO:0000150">
    <property type="term" value="F:DNA strand exchange activity"/>
    <property type="evidence" value="ECO:0007669"/>
    <property type="project" value="InterPro"/>
</dbReference>
<evidence type="ECO:0000256" key="4">
    <source>
        <dbReference type="ARBA" id="ARBA00023172"/>
    </source>
</evidence>
<evidence type="ECO:0000256" key="3">
    <source>
        <dbReference type="ARBA" id="ARBA00023125"/>
    </source>
</evidence>
<dbReference type="InterPro" id="IPR006118">
    <property type="entry name" value="Recombinase_CS"/>
</dbReference>
<evidence type="ECO:0000259" key="5">
    <source>
        <dbReference type="PROSITE" id="PS51736"/>
    </source>
</evidence>
<dbReference type="PANTHER" id="PTHR30461">
    <property type="entry name" value="DNA-INVERTASE FROM LAMBDOID PROPHAGE"/>
    <property type="match status" value="1"/>
</dbReference>
<evidence type="ECO:0000313" key="6">
    <source>
        <dbReference type="EMBL" id="TPW75608.1"/>
    </source>
</evidence>
<dbReference type="GO" id="GO:0003677">
    <property type="term" value="F:DNA binding"/>
    <property type="evidence" value="ECO:0007669"/>
    <property type="project" value="UniProtKB-KW"/>
</dbReference>
<dbReference type="Proteomes" id="UP000316252">
    <property type="component" value="Unassembled WGS sequence"/>
</dbReference>
<keyword evidence="3" id="KW-0238">DNA-binding</keyword>
<dbReference type="InterPro" id="IPR036162">
    <property type="entry name" value="Resolvase-like_N_sf"/>
</dbReference>
<name>A0A506Y3N3_9MICO</name>
<dbReference type="RefSeq" id="WP_141162968.1">
    <property type="nucleotide sequence ID" value="NZ_VHQG01000002.1"/>
</dbReference>
<dbReference type="SMART" id="SM00857">
    <property type="entry name" value="Resolvase"/>
    <property type="match status" value="1"/>
</dbReference>
<evidence type="ECO:0000256" key="2">
    <source>
        <dbReference type="ARBA" id="ARBA00022908"/>
    </source>
</evidence>
<dbReference type="SUPFAM" id="SSF53041">
    <property type="entry name" value="Resolvase-like"/>
    <property type="match status" value="1"/>
</dbReference>
<dbReference type="CDD" id="cd00569">
    <property type="entry name" value="HTH_Hin_like"/>
    <property type="match status" value="1"/>
</dbReference>
<reference evidence="6 7" key="1">
    <citation type="submission" date="2019-06" db="EMBL/GenBank/DDBJ databases">
        <authorList>
            <person name="Li F."/>
        </authorList>
    </citation>
    <scope>NUCLEOTIDE SEQUENCE [LARGE SCALE GENOMIC DNA]</scope>
    <source>
        <strain evidence="6 7">10F1D-1</strain>
    </source>
</reference>
<dbReference type="Gene3D" id="3.40.50.1390">
    <property type="entry name" value="Resolvase, N-terminal catalytic domain"/>
    <property type="match status" value="1"/>
</dbReference>
<dbReference type="OrthoDB" id="128993at2"/>
<dbReference type="GO" id="GO:0015074">
    <property type="term" value="P:DNA integration"/>
    <property type="evidence" value="ECO:0007669"/>
    <property type="project" value="UniProtKB-KW"/>
</dbReference>
<proteinExistence type="inferred from homology"/>
<sequence length="214" mass="23232">MTRVGYIWVGPLEHNADFQRDLLRTKQVDRVFEDVSAHTSTPIRGELTSALEEVGPGDTLVVWRLDRLGSTMSSVLALLELLGKRRVGVATIAEGLDTSGDGGEALLATIAAFTQLDRCLTRERTMAGVYAARARGRVGGRPRALSSTNVERVIMMKEQGATVREIAQEMGTSRATVYRVLETAGAGRDAEERRELTVRFAAPNLDGSDSLATE</sequence>
<comment type="similarity">
    <text evidence="1">Belongs to the site-specific recombinase resolvase family.</text>
</comment>
<evidence type="ECO:0000313" key="7">
    <source>
        <dbReference type="Proteomes" id="UP000316252"/>
    </source>
</evidence>
<keyword evidence="2" id="KW-0229">DNA integration</keyword>
<dbReference type="PROSITE" id="PS00398">
    <property type="entry name" value="RECOMBINASES_2"/>
    <property type="match status" value="1"/>
</dbReference>
<dbReference type="Pfam" id="PF02796">
    <property type="entry name" value="HTH_7"/>
    <property type="match status" value="1"/>
</dbReference>
<dbReference type="CDD" id="cd03768">
    <property type="entry name" value="SR_ResInv"/>
    <property type="match status" value="1"/>
</dbReference>
<accession>A0A506Y3N3</accession>
<feature type="domain" description="Resolvase/invertase-type recombinase catalytic" evidence="5">
    <location>
        <begin position="2"/>
        <end position="136"/>
    </location>
</feature>
<keyword evidence="4" id="KW-0233">DNA recombination</keyword>
<dbReference type="AlphaFoldDB" id="A0A506Y3N3"/>
<dbReference type="EMBL" id="VHQG01000002">
    <property type="protein sequence ID" value="TPW75608.1"/>
    <property type="molecule type" value="Genomic_DNA"/>
</dbReference>
<gene>
    <name evidence="6" type="ORF">FJ657_06915</name>
</gene>
<evidence type="ECO:0000256" key="1">
    <source>
        <dbReference type="ARBA" id="ARBA00009913"/>
    </source>
</evidence>
<dbReference type="InterPro" id="IPR009057">
    <property type="entry name" value="Homeodomain-like_sf"/>
</dbReference>
<dbReference type="PROSITE" id="PS51736">
    <property type="entry name" value="RECOMBINASES_3"/>
    <property type="match status" value="1"/>
</dbReference>
<dbReference type="InterPro" id="IPR006120">
    <property type="entry name" value="Resolvase_HTH_dom"/>
</dbReference>
<protein>
    <submittedName>
        <fullName evidence="6">Recombinase family protein</fullName>
    </submittedName>
</protein>
<comment type="caution">
    <text evidence="6">The sequence shown here is derived from an EMBL/GenBank/DDBJ whole genome shotgun (WGS) entry which is preliminary data.</text>
</comment>
<keyword evidence="7" id="KW-1185">Reference proteome</keyword>
<dbReference type="Pfam" id="PF00239">
    <property type="entry name" value="Resolvase"/>
    <property type="match status" value="1"/>
</dbReference>
<dbReference type="InterPro" id="IPR050639">
    <property type="entry name" value="SSR_resolvase"/>
</dbReference>
<dbReference type="PANTHER" id="PTHR30461:SF2">
    <property type="entry name" value="SERINE RECOMBINASE PINE-RELATED"/>
    <property type="match status" value="1"/>
</dbReference>